<dbReference type="InterPro" id="IPR012292">
    <property type="entry name" value="Globin/Proto"/>
</dbReference>
<evidence type="ECO:0000256" key="10">
    <source>
        <dbReference type="ARBA" id="ARBA00022857"/>
    </source>
</evidence>
<keyword evidence="13" id="KW-0520">NAD</keyword>
<dbReference type="PANTHER" id="PTHR43396:SF3">
    <property type="entry name" value="FLAVOHEMOPROTEIN"/>
    <property type="match status" value="1"/>
</dbReference>
<keyword evidence="12" id="KW-0408">Iron</keyword>
<dbReference type="InterPro" id="IPR039261">
    <property type="entry name" value="FNR_nucleotide-bd"/>
</dbReference>
<dbReference type="EC" id="1.14.12.17" evidence="4"/>
<evidence type="ECO:0000256" key="11">
    <source>
        <dbReference type="ARBA" id="ARBA00023002"/>
    </source>
</evidence>
<evidence type="ECO:0000256" key="14">
    <source>
        <dbReference type="ARBA" id="ARBA00048649"/>
    </source>
</evidence>
<dbReference type="CDD" id="cd08922">
    <property type="entry name" value="FHb-globin"/>
    <property type="match status" value="1"/>
</dbReference>
<comment type="catalytic activity">
    <reaction evidence="15">
        <text>2 nitric oxide + NADPH + 2 O2 = 2 nitrate + NADP(+) + H(+)</text>
        <dbReference type="Rhea" id="RHEA:19465"/>
        <dbReference type="ChEBI" id="CHEBI:15378"/>
        <dbReference type="ChEBI" id="CHEBI:15379"/>
        <dbReference type="ChEBI" id="CHEBI:16480"/>
        <dbReference type="ChEBI" id="CHEBI:17632"/>
        <dbReference type="ChEBI" id="CHEBI:57783"/>
        <dbReference type="ChEBI" id="CHEBI:58349"/>
        <dbReference type="EC" id="1.14.12.17"/>
    </reaction>
</comment>
<evidence type="ECO:0000313" key="19">
    <source>
        <dbReference type="EMBL" id="ETR99329.1"/>
    </source>
</evidence>
<comment type="cofactor">
    <cofactor evidence="2">
        <name>FAD</name>
        <dbReference type="ChEBI" id="CHEBI:57692"/>
    </cofactor>
</comment>
<feature type="domain" description="Globin" evidence="17">
    <location>
        <begin position="3"/>
        <end position="140"/>
    </location>
</feature>
<dbReference type="EMBL" id="KI911157">
    <property type="protein sequence ID" value="ETR99329.1"/>
    <property type="molecule type" value="Genomic_DNA"/>
</dbReference>
<evidence type="ECO:0000256" key="12">
    <source>
        <dbReference type="ARBA" id="ARBA00023004"/>
    </source>
</evidence>
<gene>
    <name evidence="19" type="ORF">M419DRAFT_102433</name>
</gene>
<dbReference type="InterPro" id="IPR009050">
    <property type="entry name" value="Globin-like_sf"/>
</dbReference>
<keyword evidence="5" id="KW-0216">Detoxification</keyword>
<keyword evidence="11" id="KW-0560">Oxidoreductase</keyword>
<evidence type="ECO:0000256" key="13">
    <source>
        <dbReference type="ARBA" id="ARBA00023027"/>
    </source>
</evidence>
<dbReference type="HOGENOM" id="CLU_003827_12_0_1"/>
<dbReference type="CDD" id="cd06184">
    <property type="entry name" value="flavohem_like_fad_nad_binding"/>
    <property type="match status" value="1"/>
</dbReference>
<dbReference type="InterPro" id="IPR000971">
    <property type="entry name" value="Globin"/>
</dbReference>
<dbReference type="InterPro" id="IPR017938">
    <property type="entry name" value="Riboflavin_synthase-like_b-brl"/>
</dbReference>
<dbReference type="PROSITE" id="PS51384">
    <property type="entry name" value="FAD_FR"/>
    <property type="match status" value="1"/>
</dbReference>
<dbReference type="GO" id="GO:0019825">
    <property type="term" value="F:oxygen binding"/>
    <property type="evidence" value="ECO:0007669"/>
    <property type="project" value="InterPro"/>
</dbReference>
<comment type="cofactor">
    <cofactor evidence="1">
        <name>heme b</name>
        <dbReference type="ChEBI" id="CHEBI:60344"/>
    </cofactor>
</comment>
<name>A0A024S1U6_HYPJR</name>
<dbReference type="Gene3D" id="3.40.50.80">
    <property type="entry name" value="Nucleotide-binding domain of ferredoxin-NADP reductase (FNR) module"/>
    <property type="match status" value="1"/>
</dbReference>
<dbReference type="Pfam" id="PF00042">
    <property type="entry name" value="Globin"/>
    <property type="match status" value="1"/>
</dbReference>
<dbReference type="GO" id="GO:0046872">
    <property type="term" value="F:metal ion binding"/>
    <property type="evidence" value="ECO:0007669"/>
    <property type="project" value="UniProtKB-KW"/>
</dbReference>
<comment type="similarity">
    <text evidence="3">In the C-terminal section; belongs to the flavoprotein pyridine nucleotide cytochrome reductase family.</text>
</comment>
<evidence type="ECO:0000256" key="8">
    <source>
        <dbReference type="ARBA" id="ARBA00022723"/>
    </source>
</evidence>
<dbReference type="PANTHER" id="PTHR43396">
    <property type="entry name" value="FLAVOHEMOPROTEIN"/>
    <property type="match status" value="1"/>
</dbReference>
<evidence type="ECO:0000256" key="1">
    <source>
        <dbReference type="ARBA" id="ARBA00001970"/>
    </source>
</evidence>
<dbReference type="GO" id="GO:0071500">
    <property type="term" value="P:cellular response to nitrosative stress"/>
    <property type="evidence" value="ECO:0007669"/>
    <property type="project" value="TreeGrafter"/>
</dbReference>
<dbReference type="KEGG" id="trr:M419DRAFT_102433"/>
<dbReference type="Pfam" id="PF00175">
    <property type="entry name" value="NAD_binding_1"/>
    <property type="match status" value="1"/>
</dbReference>
<keyword evidence="7" id="KW-0285">Flavoprotein</keyword>
<protein>
    <recommendedName>
        <fullName evidence="4">nitric oxide dioxygenase</fullName>
        <ecNumber evidence="4">1.14.12.17</ecNumber>
    </recommendedName>
</protein>
<evidence type="ECO:0000256" key="5">
    <source>
        <dbReference type="ARBA" id="ARBA00022575"/>
    </source>
</evidence>
<dbReference type="FunFam" id="3.40.50.80:FF:000010">
    <property type="entry name" value="Flavohemoprotein"/>
    <property type="match status" value="1"/>
</dbReference>
<keyword evidence="10" id="KW-0521">NADP</keyword>
<organism evidence="19 20">
    <name type="scientific">Hypocrea jecorina (strain ATCC 56765 / BCRC 32924 / NRRL 11460 / Rut C-30)</name>
    <name type="common">Trichoderma reesei</name>
    <dbReference type="NCBI Taxonomy" id="1344414"/>
    <lineage>
        <taxon>Eukaryota</taxon>
        <taxon>Fungi</taxon>
        <taxon>Dikarya</taxon>
        <taxon>Ascomycota</taxon>
        <taxon>Pezizomycotina</taxon>
        <taxon>Sordariomycetes</taxon>
        <taxon>Hypocreomycetidae</taxon>
        <taxon>Hypocreales</taxon>
        <taxon>Hypocreaceae</taxon>
        <taxon>Trichoderma</taxon>
    </lineage>
</organism>
<dbReference type="Proteomes" id="UP000024376">
    <property type="component" value="Unassembled WGS sequence"/>
</dbReference>
<dbReference type="SUPFAM" id="SSF46458">
    <property type="entry name" value="Globin-like"/>
    <property type="match status" value="1"/>
</dbReference>
<dbReference type="GO" id="GO:0008941">
    <property type="term" value="F:nitric oxide dioxygenase NAD(P)H activity"/>
    <property type="evidence" value="ECO:0007669"/>
    <property type="project" value="UniProtKB-EC"/>
</dbReference>
<dbReference type="GO" id="GO:0020037">
    <property type="term" value="F:heme binding"/>
    <property type="evidence" value="ECO:0007669"/>
    <property type="project" value="InterPro"/>
</dbReference>
<evidence type="ECO:0000256" key="15">
    <source>
        <dbReference type="ARBA" id="ARBA00049433"/>
    </source>
</evidence>
<sequence>MATLTADQIAIIKSTVPIIREHGTTVTTTFYANMLAAHPELKNYFSLRNQQTGAQQAALANSVLAAATYIDNLAVIAGAVERIAQKHASLFIKPEHYPIVGKYLIGAFEQILGDAFTPEIKDAWVTAYGILADIFIKREQQLYAEAGWQGWRDFTIVRREDEAEGVTSFYLKPADGGALPPFLPGQYVSLQIPIPELNGLFQSRQFSLSLAPHNSTEQFRITVKKDQKHDGASYTPEDLAAGKIAGLVSQRLHEQFKVGDTVQLSPPHGEFTFSASAIPPTAPVVLLSAGVGVTPLLSILDTILSSESEASRPVIWIHGARHSGAVTYGKYIREADAKHSNLTTKIFLNNVSESDVKGQQYDYAGRVNLDTLEADGVLPLKDASAEYYICGPEEWMVQVRAELLKKGVSLDRQHLELFRTGTI</sequence>
<evidence type="ECO:0000256" key="7">
    <source>
        <dbReference type="ARBA" id="ARBA00022630"/>
    </source>
</evidence>
<reference evidence="20" key="1">
    <citation type="journal article" date="2013" name="Ind. Biotechnol.">
        <title>Comparative genomics analysis of Trichoderma reesei strains.</title>
        <authorList>
            <person name="Koike H."/>
            <person name="Aerts A."/>
            <person name="LaButti K."/>
            <person name="Grigoriev I.V."/>
            <person name="Baker S.E."/>
        </authorList>
    </citation>
    <scope>NUCLEOTIDE SEQUENCE [LARGE SCALE GENOMIC DNA]</scope>
    <source>
        <strain evidence="20">ATCC 56765 / BCRC 32924 / NRRL 11460 / Rut C-30</strain>
    </source>
</reference>
<evidence type="ECO:0000256" key="16">
    <source>
        <dbReference type="ARBA" id="ARBA00056398"/>
    </source>
</evidence>
<dbReference type="Gene3D" id="1.10.490.10">
    <property type="entry name" value="Globins"/>
    <property type="match status" value="1"/>
</dbReference>
<dbReference type="AlphaFoldDB" id="A0A024S1U6"/>
<dbReference type="InterPro" id="IPR017927">
    <property type="entry name" value="FAD-bd_FR_type"/>
</dbReference>
<dbReference type="OrthoDB" id="436496at2759"/>
<dbReference type="Gene3D" id="2.40.30.10">
    <property type="entry name" value="Translation factors"/>
    <property type="match status" value="1"/>
</dbReference>
<evidence type="ECO:0000256" key="6">
    <source>
        <dbReference type="ARBA" id="ARBA00022617"/>
    </source>
</evidence>
<accession>A0A024S1U6</accession>
<dbReference type="SUPFAM" id="SSF63380">
    <property type="entry name" value="Riboflavin synthase domain-like"/>
    <property type="match status" value="1"/>
</dbReference>
<evidence type="ECO:0000256" key="3">
    <source>
        <dbReference type="ARBA" id="ARBA00006401"/>
    </source>
</evidence>
<evidence type="ECO:0000259" key="18">
    <source>
        <dbReference type="PROSITE" id="PS51384"/>
    </source>
</evidence>
<evidence type="ECO:0000256" key="2">
    <source>
        <dbReference type="ARBA" id="ARBA00001974"/>
    </source>
</evidence>
<dbReference type="GO" id="GO:0071949">
    <property type="term" value="F:FAD binding"/>
    <property type="evidence" value="ECO:0007669"/>
    <property type="project" value="TreeGrafter"/>
</dbReference>
<keyword evidence="9" id="KW-0274">FAD</keyword>
<dbReference type="SUPFAM" id="SSF52343">
    <property type="entry name" value="Ferredoxin reductase-like, C-terminal NADP-linked domain"/>
    <property type="match status" value="1"/>
</dbReference>
<evidence type="ECO:0000259" key="17">
    <source>
        <dbReference type="PROSITE" id="PS01033"/>
    </source>
</evidence>
<comment type="function">
    <text evidence="16">In the presence of oxygen and NADH, it has NADH oxidase activity, which leads to the generation of superoxide and H(2)O(2). Under anaerobic conditions, it also exhibits nitric oxide reductase and FAD reductase activities. However, all these reactions are much lower than NOD activity.</text>
</comment>
<feature type="domain" description="FAD-binding FR-type" evidence="18">
    <location>
        <begin position="149"/>
        <end position="274"/>
    </location>
</feature>
<dbReference type="FunFam" id="1.10.490.10:FF:000003">
    <property type="entry name" value="Flavohemoprotein"/>
    <property type="match status" value="1"/>
</dbReference>
<evidence type="ECO:0000313" key="20">
    <source>
        <dbReference type="Proteomes" id="UP000024376"/>
    </source>
</evidence>
<keyword evidence="8" id="KW-0479">Metal-binding</keyword>
<proteinExistence type="inferred from homology"/>
<evidence type="ECO:0000256" key="4">
    <source>
        <dbReference type="ARBA" id="ARBA00012229"/>
    </source>
</evidence>
<keyword evidence="6" id="KW-0349">Heme</keyword>
<dbReference type="InterPro" id="IPR001433">
    <property type="entry name" value="OxRdtase_FAD/NAD-bd"/>
</dbReference>
<dbReference type="GO" id="GO:0009636">
    <property type="term" value="P:response to toxic substance"/>
    <property type="evidence" value="ECO:0007669"/>
    <property type="project" value="UniProtKB-KW"/>
</dbReference>
<dbReference type="PROSITE" id="PS01033">
    <property type="entry name" value="GLOBIN"/>
    <property type="match status" value="1"/>
</dbReference>
<comment type="catalytic activity">
    <reaction evidence="14">
        <text>2 nitric oxide + NADH + 2 O2 = 2 nitrate + NAD(+) + H(+)</text>
        <dbReference type="Rhea" id="RHEA:19469"/>
        <dbReference type="ChEBI" id="CHEBI:15378"/>
        <dbReference type="ChEBI" id="CHEBI:15379"/>
        <dbReference type="ChEBI" id="CHEBI:16480"/>
        <dbReference type="ChEBI" id="CHEBI:17632"/>
        <dbReference type="ChEBI" id="CHEBI:57540"/>
        <dbReference type="ChEBI" id="CHEBI:57945"/>
        <dbReference type="EC" id="1.14.12.17"/>
    </reaction>
</comment>
<evidence type="ECO:0000256" key="9">
    <source>
        <dbReference type="ARBA" id="ARBA00022827"/>
    </source>
</evidence>
<dbReference type="GO" id="GO:0046210">
    <property type="term" value="P:nitric oxide catabolic process"/>
    <property type="evidence" value="ECO:0007669"/>
    <property type="project" value="TreeGrafter"/>
</dbReference>